<protein>
    <submittedName>
        <fullName evidence="2">Unnamed protein product</fullName>
    </submittedName>
</protein>
<dbReference type="Proteomes" id="UP001165121">
    <property type="component" value="Unassembled WGS sequence"/>
</dbReference>
<dbReference type="AlphaFoldDB" id="A0A9W6X3D3"/>
<proteinExistence type="predicted"/>
<feature type="compositionally biased region" description="Acidic residues" evidence="1">
    <location>
        <begin position="198"/>
        <end position="214"/>
    </location>
</feature>
<organism evidence="2 3">
    <name type="scientific">Phytophthora fragariaefolia</name>
    <dbReference type="NCBI Taxonomy" id="1490495"/>
    <lineage>
        <taxon>Eukaryota</taxon>
        <taxon>Sar</taxon>
        <taxon>Stramenopiles</taxon>
        <taxon>Oomycota</taxon>
        <taxon>Peronosporomycetes</taxon>
        <taxon>Peronosporales</taxon>
        <taxon>Peronosporaceae</taxon>
        <taxon>Phytophthora</taxon>
    </lineage>
</organism>
<keyword evidence="3" id="KW-1185">Reference proteome</keyword>
<reference evidence="2" key="1">
    <citation type="submission" date="2023-04" db="EMBL/GenBank/DDBJ databases">
        <title>Phytophthora fragariaefolia NBRC 109709.</title>
        <authorList>
            <person name="Ichikawa N."/>
            <person name="Sato H."/>
            <person name="Tonouchi N."/>
        </authorList>
    </citation>
    <scope>NUCLEOTIDE SEQUENCE</scope>
    <source>
        <strain evidence="2">NBRC 109709</strain>
    </source>
</reference>
<feature type="region of interest" description="Disordered" evidence="1">
    <location>
        <begin position="387"/>
        <end position="439"/>
    </location>
</feature>
<feature type="compositionally biased region" description="Gly residues" evidence="1">
    <location>
        <begin position="120"/>
        <end position="135"/>
    </location>
</feature>
<feature type="compositionally biased region" description="Low complexity" evidence="1">
    <location>
        <begin position="232"/>
        <end position="246"/>
    </location>
</feature>
<comment type="caution">
    <text evidence="2">The sequence shown here is derived from an EMBL/GenBank/DDBJ whole genome shotgun (WGS) entry which is preliminary data.</text>
</comment>
<feature type="compositionally biased region" description="Basic and acidic residues" evidence="1">
    <location>
        <begin position="215"/>
        <end position="230"/>
    </location>
</feature>
<feature type="compositionally biased region" description="Polar residues" evidence="1">
    <location>
        <begin position="422"/>
        <end position="438"/>
    </location>
</feature>
<dbReference type="EMBL" id="BSXT01000494">
    <property type="protein sequence ID" value="GMF28699.1"/>
    <property type="molecule type" value="Genomic_DNA"/>
</dbReference>
<evidence type="ECO:0000256" key="1">
    <source>
        <dbReference type="SAM" id="MobiDB-lite"/>
    </source>
</evidence>
<evidence type="ECO:0000313" key="2">
    <source>
        <dbReference type="EMBL" id="GMF28699.1"/>
    </source>
</evidence>
<accession>A0A9W6X3D3</accession>
<evidence type="ECO:0000313" key="3">
    <source>
        <dbReference type="Proteomes" id="UP001165121"/>
    </source>
</evidence>
<gene>
    <name evidence="2" type="ORF">Pfra01_000599400</name>
</gene>
<name>A0A9W6X3D3_9STRA</name>
<feature type="compositionally biased region" description="Basic and acidic residues" evidence="1">
    <location>
        <begin position="396"/>
        <end position="405"/>
    </location>
</feature>
<sequence>MGAAAAFAHESSAALDAALALSDSEDADASFGGFEPAAAALLGALDADEHAAGGERPRAGAGSSAGTDLGALPEAGGLDPAVSSAIDRELESSEDEVDGDTQRTGAAASMSRVATAGDRAGTGSGCAGTAKGGGIAPLSGLDPAISSAIDDDLATSSDDEGGDDDAETRADENEAEQTGSAGEHIADPPHSKKATVSIDDELDDELAALDSDSEPELREKIASSGQKDDAESSSSSGSSDSGSSDSSDSDSDGDADGPMTGWPDTNEVSRTLGGPGTEESTNPPENNGLAARPCAAVATQVSTSELGAAPVQQPERDDERGASSSSVIDKVAVVLTTQDKKKYVTAAEEIYSPIMEAKLQPKSPERLELYDNAETNNHKETTSIIAASHQSPAQEHATDDLELTKKTPSNSVTTTAEVTVESDAQPSLPDAQSSSTLPSKKPALVASSCILNASTDQEGGSAKVTSSILSLESAARTRVDPVKPVEQEVSQTNPTLSESIPLEVISPTKGGIIGRARKAEEASLGSAHAVAQKKIKKDGNRDEVEGQHLKVSTAAGNKTPMEKAVARPETKEELQTKKSFAAFTKAIALSKGEEADKDYARRTIAVLVNQSSKFVEAHLTHVILADSYRRLGISPMEVLRGVIGVFWTPRSRRLLQDKKPGLCWLCNELLLKLMRSGDQASASYGSLSSPSLEECLQHLRGLLVEERTNIGDSMSSSKHQVQIATRKTSVSHDKVVLAHICALHTHLCQSTGQIARSRVLLFDLLRDNPNIRGLYFAAVAVEIYPAMLERNFDQHCVERQEVLKETILQALVAITCVAAEREELLLHQSSHTMLHRIADALQMPELHEVNGADPSFSSAWVQKLFCKLSAACQPYNPEKEVTAVTTSEFYELAKSLEICTSVFGLDVVAQIFSLEKCQELYLSASVEAKCGIISVVSHFVMAVARKTSDTQNPRTLSELHVESVFDWLHDILSAGTNVDKTSTDGHFKLLAKCSAACVELMLEYSAVAGLDTRRRLLCKVIHWFEAASTDQLISLPASFLRRLRLAVVAARPQVAQTAV</sequence>
<feature type="compositionally biased region" description="Low complexity" evidence="1">
    <location>
        <begin position="412"/>
        <end position="421"/>
    </location>
</feature>
<dbReference type="OrthoDB" id="117706at2759"/>
<feature type="region of interest" description="Disordered" evidence="1">
    <location>
        <begin position="50"/>
        <end position="327"/>
    </location>
</feature>
<feature type="compositionally biased region" description="Acidic residues" evidence="1">
    <location>
        <begin position="149"/>
        <end position="166"/>
    </location>
</feature>